<evidence type="ECO:0000256" key="1">
    <source>
        <dbReference type="ARBA" id="ARBA00004071"/>
    </source>
</evidence>
<evidence type="ECO:0000259" key="7">
    <source>
        <dbReference type="Pfam" id="PF01120"/>
    </source>
</evidence>
<dbReference type="EMBL" id="CP151632">
    <property type="protein sequence ID" value="WZO32625.1"/>
    <property type="molecule type" value="Genomic_DNA"/>
</dbReference>
<reference evidence="8" key="1">
    <citation type="submission" date="2024-04" db="EMBL/GenBank/DDBJ databases">
        <authorList>
            <person name="Roder T."/>
            <person name="Oberhansli S."/>
            <person name="Kreuzer M."/>
        </authorList>
    </citation>
    <scope>NUCLEOTIDE SEQUENCE</scope>
    <source>
        <strain evidence="8">LWS13-1.2</strain>
    </source>
</reference>
<dbReference type="SMART" id="SM00812">
    <property type="entry name" value="Alpha_L_fucos"/>
    <property type="match status" value="1"/>
</dbReference>
<proteinExistence type="inferred from homology"/>
<keyword evidence="6" id="KW-0326">Glycosidase</keyword>
<dbReference type="InterPro" id="IPR016286">
    <property type="entry name" value="FUC_metazoa-typ"/>
</dbReference>
<keyword evidence="5" id="KW-0378">Hydrolase</keyword>
<dbReference type="InterPro" id="IPR017853">
    <property type="entry name" value="GH"/>
</dbReference>
<protein>
    <recommendedName>
        <fullName evidence="3">alpha-L-fucosidase</fullName>
        <ecNumber evidence="3">3.2.1.51</ecNumber>
    </recommendedName>
</protein>
<keyword evidence="4" id="KW-0732">Signal</keyword>
<feature type="domain" description="Glycoside hydrolase family 29 N-terminal" evidence="7">
    <location>
        <begin position="21"/>
        <end position="357"/>
    </location>
</feature>
<dbReference type="PRINTS" id="PR00741">
    <property type="entry name" value="GLHYDRLASE29"/>
</dbReference>
<dbReference type="PANTHER" id="PTHR10030:SF37">
    <property type="entry name" value="ALPHA-L-FUCOSIDASE-RELATED"/>
    <property type="match status" value="1"/>
</dbReference>
<sequence length="447" mass="49170">MNFETRTGPDLGDATPEYPDATVPEWYRDAKLGFFVHWGLYSVPAWAPAHPPGGVPVEDAYAHHQYAEWYANTVRIAGSPTWRRHQELYGTGTSYEDLADRWDAGRFHADDFVGALTDAGARYVVPTTKHHDGFCLWNTDTTTFNAVRRGPGRDLIAELHDATRRAGARFGVYFSGALDWHVSDFPPIESDTDLFRFRRADEWFSRYTAAQLDELVERFRPDVLWNDIEWPDGGKGSEDYAVAALLRRYLAAVPEGAVNDRWGVPRHGFLTREYTHVADIVPQPWESTRGLGYSFGYNQAEDAGHSLSGTELIRLLADVVSKNGNLLINVGPRADGSIPELQAQAMRELGAWLRRDGAAVYGTRPWVRAFEETGAPRAYTAVDGAVNVIALDPAAGVLELPVELEAGRARWLGGPEAAIGRASGGAARVVVPDALRGDAAAALQVVP</sequence>
<evidence type="ECO:0000256" key="6">
    <source>
        <dbReference type="ARBA" id="ARBA00023295"/>
    </source>
</evidence>
<dbReference type="GO" id="GO:0006004">
    <property type="term" value="P:fucose metabolic process"/>
    <property type="evidence" value="ECO:0007669"/>
    <property type="project" value="InterPro"/>
</dbReference>
<dbReference type="GO" id="GO:0016139">
    <property type="term" value="P:glycoside catabolic process"/>
    <property type="evidence" value="ECO:0007669"/>
    <property type="project" value="TreeGrafter"/>
</dbReference>
<gene>
    <name evidence="8" type="ORF">MRBLWS13_000221</name>
</gene>
<dbReference type="PIRSF" id="PIRSF001092">
    <property type="entry name" value="Alpha-L-fucosidase"/>
    <property type="match status" value="1"/>
</dbReference>
<evidence type="ECO:0000256" key="2">
    <source>
        <dbReference type="ARBA" id="ARBA00007951"/>
    </source>
</evidence>
<dbReference type="InterPro" id="IPR057739">
    <property type="entry name" value="Glyco_hydro_29_N"/>
</dbReference>
<name>A0AAU6S6V8_9MICO</name>
<evidence type="ECO:0000256" key="4">
    <source>
        <dbReference type="ARBA" id="ARBA00022729"/>
    </source>
</evidence>
<dbReference type="InterPro" id="IPR000933">
    <property type="entry name" value="Glyco_hydro_29"/>
</dbReference>
<dbReference type="GO" id="GO:0004560">
    <property type="term" value="F:alpha-L-fucosidase activity"/>
    <property type="evidence" value="ECO:0007669"/>
    <property type="project" value="InterPro"/>
</dbReference>
<dbReference type="PANTHER" id="PTHR10030">
    <property type="entry name" value="ALPHA-L-FUCOSIDASE"/>
    <property type="match status" value="1"/>
</dbReference>
<dbReference type="Pfam" id="PF01120">
    <property type="entry name" value="Alpha_L_fucos"/>
    <property type="match status" value="1"/>
</dbReference>
<dbReference type="RefSeq" id="WP_349427265.1">
    <property type="nucleotide sequence ID" value="NZ_CP151632.1"/>
</dbReference>
<comment type="similarity">
    <text evidence="2">Belongs to the glycosyl hydrolase 29 family.</text>
</comment>
<evidence type="ECO:0000256" key="5">
    <source>
        <dbReference type="ARBA" id="ARBA00022801"/>
    </source>
</evidence>
<organism evidence="8">
    <name type="scientific">Microbacterium sp. LWS13-1.2</name>
    <dbReference type="NCBI Taxonomy" id="3135264"/>
    <lineage>
        <taxon>Bacteria</taxon>
        <taxon>Bacillati</taxon>
        <taxon>Actinomycetota</taxon>
        <taxon>Actinomycetes</taxon>
        <taxon>Micrococcales</taxon>
        <taxon>Microbacteriaceae</taxon>
        <taxon>Microbacterium</taxon>
    </lineage>
</organism>
<comment type="function">
    <text evidence="1">Alpha-L-fucosidase is responsible for hydrolyzing the alpha-1,6-linked fucose joined to the reducing-end N-acetylglucosamine of the carbohydrate moieties of glycoproteins.</text>
</comment>
<dbReference type="SUPFAM" id="SSF51445">
    <property type="entry name" value="(Trans)glycosidases"/>
    <property type="match status" value="1"/>
</dbReference>
<evidence type="ECO:0000256" key="3">
    <source>
        <dbReference type="ARBA" id="ARBA00012662"/>
    </source>
</evidence>
<accession>A0AAU6S6V8</accession>
<dbReference type="EC" id="3.2.1.51" evidence="3"/>
<dbReference type="GO" id="GO:0005764">
    <property type="term" value="C:lysosome"/>
    <property type="evidence" value="ECO:0007669"/>
    <property type="project" value="TreeGrafter"/>
</dbReference>
<dbReference type="Gene3D" id="3.20.20.80">
    <property type="entry name" value="Glycosidases"/>
    <property type="match status" value="1"/>
</dbReference>
<evidence type="ECO:0000313" key="8">
    <source>
        <dbReference type="EMBL" id="WZO32625.1"/>
    </source>
</evidence>
<dbReference type="AlphaFoldDB" id="A0AAU6S6V8"/>